<name>B8GNG2_THISH</name>
<organism evidence="3 4">
    <name type="scientific">Thioalkalivibrio sulfidiphilus (strain HL-EbGR7)</name>
    <dbReference type="NCBI Taxonomy" id="396588"/>
    <lineage>
        <taxon>Bacteria</taxon>
        <taxon>Pseudomonadati</taxon>
        <taxon>Pseudomonadota</taxon>
        <taxon>Gammaproteobacteria</taxon>
        <taxon>Chromatiales</taxon>
        <taxon>Ectothiorhodospiraceae</taxon>
        <taxon>Thioalkalivibrio</taxon>
    </lineage>
</organism>
<evidence type="ECO:0000313" key="3">
    <source>
        <dbReference type="EMBL" id="ACL73853.1"/>
    </source>
</evidence>
<sequence length="88" mass="10504">MVWKIEFETSARKELGDLDGATARRIIRFLRDRVATSDNPRSLGKPLKGHLRDYWRYRIGDWRLVCHIDDIGVRILVIRVSHRKDVYR</sequence>
<evidence type="ECO:0000313" key="4">
    <source>
        <dbReference type="Proteomes" id="UP000002383"/>
    </source>
</evidence>
<dbReference type="KEGG" id="tgr:Tgr7_2779"/>
<reference evidence="3 4" key="1">
    <citation type="journal article" date="2011" name="Stand. Genomic Sci.">
        <title>Complete genome sequence of 'Thioalkalivibrio sulfidophilus' HL-EbGr7.</title>
        <authorList>
            <person name="Muyzer G."/>
            <person name="Sorokin D.Y."/>
            <person name="Mavromatis K."/>
            <person name="Lapidus A."/>
            <person name="Clum A."/>
            <person name="Ivanova N."/>
            <person name="Pati A."/>
            <person name="d'Haeseleer P."/>
            <person name="Woyke T."/>
            <person name="Kyrpides N.C."/>
        </authorList>
    </citation>
    <scope>NUCLEOTIDE SEQUENCE [LARGE SCALE GENOMIC DNA]</scope>
    <source>
        <strain evidence="3 4">HL-EbGR7</strain>
    </source>
</reference>
<dbReference type="EMBL" id="CP001339">
    <property type="protein sequence ID" value="ACL73853.1"/>
    <property type="molecule type" value="Genomic_DNA"/>
</dbReference>
<dbReference type="PANTHER" id="PTHR35601">
    <property type="entry name" value="TOXIN RELE"/>
    <property type="match status" value="1"/>
</dbReference>
<dbReference type="InterPro" id="IPR035093">
    <property type="entry name" value="RelE/ParE_toxin_dom_sf"/>
</dbReference>
<dbReference type="Pfam" id="PF05016">
    <property type="entry name" value="ParE_toxin"/>
    <property type="match status" value="1"/>
</dbReference>
<evidence type="ECO:0000256" key="2">
    <source>
        <dbReference type="ARBA" id="ARBA00022649"/>
    </source>
</evidence>
<dbReference type="SUPFAM" id="SSF143011">
    <property type="entry name" value="RelE-like"/>
    <property type="match status" value="1"/>
</dbReference>
<comment type="similarity">
    <text evidence="1">Belongs to the RelE toxin family.</text>
</comment>
<dbReference type="AlphaFoldDB" id="B8GNG2"/>
<dbReference type="Gene3D" id="3.30.2310.20">
    <property type="entry name" value="RelE-like"/>
    <property type="match status" value="1"/>
</dbReference>
<dbReference type="RefSeq" id="WP_012639328.1">
    <property type="nucleotide sequence ID" value="NC_011901.1"/>
</dbReference>
<dbReference type="OrthoDB" id="5570653at2"/>
<dbReference type="eggNOG" id="COG2026">
    <property type="taxonomic scope" value="Bacteria"/>
</dbReference>
<gene>
    <name evidence="3" type="ordered locus">Tgr7_2779</name>
</gene>
<proteinExistence type="inferred from homology"/>
<keyword evidence="2" id="KW-1277">Toxin-antitoxin system</keyword>
<dbReference type="NCBIfam" id="TIGR02385">
    <property type="entry name" value="RelE_StbE"/>
    <property type="match status" value="1"/>
</dbReference>
<evidence type="ECO:0000256" key="1">
    <source>
        <dbReference type="ARBA" id="ARBA00006226"/>
    </source>
</evidence>
<dbReference type="STRING" id="396588.Tgr7_2779"/>
<dbReference type="Proteomes" id="UP000002383">
    <property type="component" value="Chromosome"/>
</dbReference>
<dbReference type="PANTHER" id="PTHR35601:SF1">
    <property type="entry name" value="TOXIN RELE"/>
    <property type="match status" value="1"/>
</dbReference>
<keyword evidence="4" id="KW-1185">Reference proteome</keyword>
<dbReference type="InterPro" id="IPR007712">
    <property type="entry name" value="RelE/ParE_toxin"/>
</dbReference>
<dbReference type="HOGENOM" id="CLU_155761_1_1_6"/>
<accession>B8GNG2</accession>
<protein>
    <submittedName>
        <fullName evidence="3">Toxin-like protein</fullName>
    </submittedName>
</protein>